<accession>A0A1V5SLS5</accession>
<name>A0A1V5SLS5_9BACT</name>
<reference evidence="1" key="1">
    <citation type="submission" date="2017-02" db="EMBL/GenBank/DDBJ databases">
        <title>Delving into the versatile metabolic prowess of the omnipresent phylum Bacteroidetes.</title>
        <authorList>
            <person name="Nobu M.K."/>
            <person name="Mei R."/>
            <person name="Narihiro T."/>
            <person name="Kuroda K."/>
            <person name="Liu W.-T."/>
        </authorList>
    </citation>
    <scope>NUCLEOTIDE SEQUENCE</scope>
    <source>
        <strain evidence="1">ADurb.Bin276</strain>
    </source>
</reference>
<comment type="caution">
    <text evidence="1">The sequence shown here is derived from an EMBL/GenBank/DDBJ whole genome shotgun (WGS) entry which is preliminary data.</text>
</comment>
<organism evidence="1">
    <name type="scientific">Candidatus Atribacter allofermentans</name>
    <dbReference type="NCBI Taxonomy" id="1852833"/>
    <lineage>
        <taxon>Bacteria</taxon>
        <taxon>Pseudomonadati</taxon>
        <taxon>Atribacterota</taxon>
        <taxon>Atribacteria</taxon>
        <taxon>Atribacterales</taxon>
        <taxon>Atribacteraceae</taxon>
        <taxon>Atribacter</taxon>
    </lineage>
</organism>
<dbReference type="Proteomes" id="UP000485569">
    <property type="component" value="Unassembled WGS sequence"/>
</dbReference>
<gene>
    <name evidence="1" type="ORF">BWY41_01650</name>
</gene>
<protein>
    <recommendedName>
        <fullName evidence="2">Trimethylamine corrinoid protein 2</fullName>
    </recommendedName>
</protein>
<evidence type="ECO:0000313" key="1">
    <source>
        <dbReference type="EMBL" id="OQA55445.1"/>
    </source>
</evidence>
<evidence type="ECO:0008006" key="2">
    <source>
        <dbReference type="Google" id="ProtNLM"/>
    </source>
</evidence>
<dbReference type="AlphaFoldDB" id="A0A1V5SLS5"/>
<sequence>MKQELWETVKKYYLHWWNNDFIGRIPFWVSAPKDDPRSQKALFGKHLWILEKEKFDTEKIIKNAREILRATFYGGLAFPCYFPNFGTDVFSAYLGAEMEFSDLFPPVATGPSFIKEDVISVSWAKWGNPVLTDYSNLSRLQINEDNPYWQKTREFIRYAGQLSQGEFFIGATDIHPSMDSLAVLRGSPQNLCLDLVENSQGVKKAMELLWKVWVRVYEDTYYNLIKNQQEGTTAWINLWAPGKFYPVENDLSLMISTDMYREFFLEELVKEINYLDYSIYHLDGKDALHHLDMILDIPKLNAIQWVAGASESVAGVAKWIPLYKKIQANGKAIIVYCNPDEVTLVIDSLKPEGLLISVNCETEKEARELLNNYGWEGFYWWE</sequence>
<dbReference type="Gene3D" id="3.20.20.210">
    <property type="match status" value="1"/>
</dbReference>
<proteinExistence type="predicted"/>
<dbReference type="InterPro" id="IPR038071">
    <property type="entry name" value="UROD/MetE-like_sf"/>
</dbReference>
<dbReference type="EMBL" id="MWBQ01000158">
    <property type="protein sequence ID" value="OQA55445.1"/>
    <property type="molecule type" value="Genomic_DNA"/>
</dbReference>